<dbReference type="InterPro" id="IPR001594">
    <property type="entry name" value="Palmitoyltrfase_DHHC"/>
</dbReference>
<dbReference type="InterPro" id="IPR039859">
    <property type="entry name" value="PFA4/ZDH16/20/ERF2-like"/>
</dbReference>
<dbReference type="EC" id="2.3.1.225" evidence="10"/>
<evidence type="ECO:0000259" key="12">
    <source>
        <dbReference type="Pfam" id="PF01529"/>
    </source>
</evidence>
<dbReference type="GO" id="GO:0005794">
    <property type="term" value="C:Golgi apparatus"/>
    <property type="evidence" value="ECO:0007669"/>
    <property type="project" value="TreeGrafter"/>
</dbReference>
<keyword evidence="14" id="KW-1185">Reference proteome</keyword>
<dbReference type="PANTHER" id="PTHR22883">
    <property type="entry name" value="ZINC FINGER DHHC DOMAIN CONTAINING PROTEIN"/>
    <property type="match status" value="1"/>
</dbReference>
<dbReference type="PANTHER" id="PTHR22883:SF43">
    <property type="entry name" value="PALMITOYLTRANSFERASE APP"/>
    <property type="match status" value="1"/>
</dbReference>
<feature type="transmembrane region" description="Helical" evidence="10">
    <location>
        <begin position="331"/>
        <end position="360"/>
    </location>
</feature>
<reference evidence="13" key="1">
    <citation type="submission" date="2023-08" db="EMBL/GenBank/DDBJ databases">
        <authorList>
            <person name="Audoor S."/>
            <person name="Bilcke G."/>
        </authorList>
    </citation>
    <scope>NUCLEOTIDE SEQUENCE</scope>
</reference>
<comment type="catalytic activity">
    <reaction evidence="9 10">
        <text>L-cysteinyl-[protein] + hexadecanoyl-CoA = S-hexadecanoyl-L-cysteinyl-[protein] + CoA</text>
        <dbReference type="Rhea" id="RHEA:36683"/>
        <dbReference type="Rhea" id="RHEA-COMP:10131"/>
        <dbReference type="Rhea" id="RHEA-COMP:11032"/>
        <dbReference type="ChEBI" id="CHEBI:29950"/>
        <dbReference type="ChEBI" id="CHEBI:57287"/>
        <dbReference type="ChEBI" id="CHEBI:57379"/>
        <dbReference type="ChEBI" id="CHEBI:74151"/>
        <dbReference type="EC" id="2.3.1.225"/>
    </reaction>
</comment>
<dbReference type="GO" id="GO:0005783">
    <property type="term" value="C:endoplasmic reticulum"/>
    <property type="evidence" value="ECO:0007669"/>
    <property type="project" value="TreeGrafter"/>
</dbReference>
<keyword evidence="6" id="KW-0564">Palmitate</keyword>
<sequence length="501" mass="55078">MTSTFRRFFTGSTDSNAAPANGNGVKSTEDDSNGAIPSTEATRLLGQINNGQDVEDPGIDLLHPVPEKSPSVKELYFNESNPTVQRYYRFAATPITPIVALHKKPGTGGSAIIQSGVTGLLRRSTVVPSHGTDESGDWILVSVGGRSGWARKKLPHQHFSGFTLADKFQATEAWMGNHAFLCKGKVMLGSDSPSLFFTNFLLLVGYALQFALVIPTLLKIQEEDPNPIYHYISVDIVFWASVAVAILAFVFLWVTAVMDPGIIPPVSSPVKAPIPHHLPIGGPLGYRYCSTCNIFRPPRSKHCNSCNVCVSEFDHHCPWVGTCIGERNYRFFFMFLVNISIMTILTTLCSMLIFLHTYLGVEIDEDTTLLGHIWKAISEIKIIFVFGSFTLLCAWSLVSLLLFHGMIISAAQTTNERVRGVYSAGSLDNLADKGCWRNWFRAFCKPVAVTRLPKDMSDTAECAYSEEETVWDEDAHAAVEDPTAPTINTSKNKNGADAQEA</sequence>
<feature type="compositionally biased region" description="Low complexity" evidence="11">
    <location>
        <begin position="1"/>
        <end position="13"/>
    </location>
</feature>
<evidence type="ECO:0000256" key="9">
    <source>
        <dbReference type="ARBA" id="ARBA00048048"/>
    </source>
</evidence>
<keyword evidence="4 10" id="KW-1133">Transmembrane helix</keyword>
<evidence type="ECO:0000256" key="6">
    <source>
        <dbReference type="ARBA" id="ARBA00023139"/>
    </source>
</evidence>
<name>A0AAD2FJ70_9STRA</name>
<evidence type="ECO:0000313" key="14">
    <source>
        <dbReference type="Proteomes" id="UP001295423"/>
    </source>
</evidence>
<gene>
    <name evidence="13" type="ORF">CYCCA115_LOCUS8960</name>
</gene>
<evidence type="ECO:0000256" key="11">
    <source>
        <dbReference type="SAM" id="MobiDB-lite"/>
    </source>
</evidence>
<comment type="domain">
    <text evidence="10">The DHHC domain is required for palmitoyltransferase activity.</text>
</comment>
<evidence type="ECO:0000256" key="8">
    <source>
        <dbReference type="ARBA" id="ARBA00023315"/>
    </source>
</evidence>
<dbReference type="Pfam" id="PF01529">
    <property type="entry name" value="DHHC"/>
    <property type="match status" value="1"/>
</dbReference>
<feature type="transmembrane region" description="Helical" evidence="10">
    <location>
        <begin position="195"/>
        <end position="216"/>
    </location>
</feature>
<keyword evidence="3 10" id="KW-0812">Transmembrane</keyword>
<dbReference type="AlphaFoldDB" id="A0AAD2FJ70"/>
<evidence type="ECO:0000256" key="7">
    <source>
        <dbReference type="ARBA" id="ARBA00023288"/>
    </source>
</evidence>
<comment type="similarity">
    <text evidence="10">Belongs to the DHHC palmitoyltransferase family.</text>
</comment>
<evidence type="ECO:0000256" key="3">
    <source>
        <dbReference type="ARBA" id="ARBA00022692"/>
    </source>
</evidence>
<keyword evidence="5 10" id="KW-0472">Membrane</keyword>
<organism evidence="13 14">
    <name type="scientific">Cylindrotheca closterium</name>
    <dbReference type="NCBI Taxonomy" id="2856"/>
    <lineage>
        <taxon>Eukaryota</taxon>
        <taxon>Sar</taxon>
        <taxon>Stramenopiles</taxon>
        <taxon>Ochrophyta</taxon>
        <taxon>Bacillariophyta</taxon>
        <taxon>Bacillariophyceae</taxon>
        <taxon>Bacillariophycidae</taxon>
        <taxon>Bacillariales</taxon>
        <taxon>Bacillariaceae</taxon>
        <taxon>Cylindrotheca</taxon>
    </lineage>
</organism>
<proteinExistence type="inferred from homology"/>
<keyword evidence="7" id="KW-0449">Lipoprotein</keyword>
<evidence type="ECO:0000256" key="10">
    <source>
        <dbReference type="RuleBase" id="RU079119"/>
    </source>
</evidence>
<feature type="region of interest" description="Disordered" evidence="11">
    <location>
        <begin position="1"/>
        <end position="37"/>
    </location>
</feature>
<dbReference type="EMBL" id="CAKOGP040001224">
    <property type="protein sequence ID" value="CAJ1944583.1"/>
    <property type="molecule type" value="Genomic_DNA"/>
</dbReference>
<dbReference type="PROSITE" id="PS50216">
    <property type="entry name" value="DHHC"/>
    <property type="match status" value="1"/>
</dbReference>
<keyword evidence="2 10" id="KW-0808">Transferase</keyword>
<protein>
    <recommendedName>
        <fullName evidence="10">Palmitoyltransferase</fullName>
        <ecNumber evidence="10">2.3.1.225</ecNumber>
    </recommendedName>
</protein>
<feature type="domain" description="Palmitoyltransferase DHHC" evidence="12">
    <location>
        <begin position="287"/>
        <end position="419"/>
    </location>
</feature>
<evidence type="ECO:0000256" key="2">
    <source>
        <dbReference type="ARBA" id="ARBA00022679"/>
    </source>
</evidence>
<dbReference type="GO" id="GO:0006612">
    <property type="term" value="P:protein targeting to membrane"/>
    <property type="evidence" value="ECO:0007669"/>
    <property type="project" value="TreeGrafter"/>
</dbReference>
<comment type="caution">
    <text evidence="13">The sequence shown here is derived from an EMBL/GenBank/DDBJ whole genome shotgun (WGS) entry which is preliminary data.</text>
</comment>
<dbReference type="Proteomes" id="UP001295423">
    <property type="component" value="Unassembled WGS sequence"/>
</dbReference>
<feature type="transmembrane region" description="Helical" evidence="10">
    <location>
        <begin position="236"/>
        <end position="258"/>
    </location>
</feature>
<dbReference type="GO" id="GO:0019706">
    <property type="term" value="F:protein-cysteine S-palmitoyltransferase activity"/>
    <property type="evidence" value="ECO:0007669"/>
    <property type="project" value="UniProtKB-EC"/>
</dbReference>
<comment type="subcellular location">
    <subcellularLocation>
        <location evidence="1">Endomembrane system</location>
        <topology evidence="1">Multi-pass membrane protein</topology>
    </subcellularLocation>
</comment>
<evidence type="ECO:0000256" key="5">
    <source>
        <dbReference type="ARBA" id="ARBA00023136"/>
    </source>
</evidence>
<feature type="region of interest" description="Disordered" evidence="11">
    <location>
        <begin position="474"/>
        <end position="501"/>
    </location>
</feature>
<feature type="transmembrane region" description="Helical" evidence="10">
    <location>
        <begin position="380"/>
        <end position="403"/>
    </location>
</feature>
<evidence type="ECO:0000313" key="13">
    <source>
        <dbReference type="EMBL" id="CAJ1944583.1"/>
    </source>
</evidence>
<keyword evidence="8 10" id="KW-0012">Acyltransferase</keyword>
<evidence type="ECO:0000256" key="1">
    <source>
        <dbReference type="ARBA" id="ARBA00004127"/>
    </source>
</evidence>
<accession>A0AAD2FJ70</accession>
<evidence type="ECO:0000256" key="4">
    <source>
        <dbReference type="ARBA" id="ARBA00022989"/>
    </source>
</evidence>